<feature type="compositionally biased region" description="Basic and acidic residues" evidence="1">
    <location>
        <begin position="69"/>
        <end position="79"/>
    </location>
</feature>
<evidence type="ECO:0000313" key="2">
    <source>
        <dbReference type="EMBL" id="KAG8047357.1"/>
    </source>
</evidence>
<feature type="compositionally biased region" description="Low complexity" evidence="1">
    <location>
        <begin position="34"/>
        <end position="53"/>
    </location>
</feature>
<accession>A0A8J5UWZ7</accession>
<gene>
    <name evidence="2" type="ORF">GUJ93_ZPchr0008g11717</name>
</gene>
<dbReference type="AlphaFoldDB" id="A0A8J5UWZ7"/>
<reference evidence="2" key="1">
    <citation type="journal article" date="2021" name="bioRxiv">
        <title>Whole Genome Assembly and Annotation of Northern Wild Rice, Zizania palustris L., Supports a Whole Genome Duplication in the Zizania Genus.</title>
        <authorList>
            <person name="Haas M."/>
            <person name="Kono T."/>
            <person name="Macchietto M."/>
            <person name="Millas R."/>
            <person name="McGilp L."/>
            <person name="Shao M."/>
            <person name="Duquette J."/>
            <person name="Hirsch C.N."/>
            <person name="Kimball J."/>
        </authorList>
    </citation>
    <scope>NUCLEOTIDE SEQUENCE</scope>
    <source>
        <tissue evidence="2">Fresh leaf tissue</tissue>
    </source>
</reference>
<sequence length="79" mass="8189">MESGLAASHRRHLSSVAAPAATHLLLRRRVAESAAATTTTPLRLPRHLPTLTAADSAPPISHSMLGRGSGEEGGRSDLS</sequence>
<evidence type="ECO:0000313" key="3">
    <source>
        <dbReference type="Proteomes" id="UP000729402"/>
    </source>
</evidence>
<evidence type="ECO:0000256" key="1">
    <source>
        <dbReference type="SAM" id="MobiDB-lite"/>
    </source>
</evidence>
<dbReference type="EMBL" id="JAAALK010000290">
    <property type="protein sequence ID" value="KAG8047357.1"/>
    <property type="molecule type" value="Genomic_DNA"/>
</dbReference>
<reference evidence="2" key="2">
    <citation type="submission" date="2021-02" db="EMBL/GenBank/DDBJ databases">
        <authorList>
            <person name="Kimball J.A."/>
            <person name="Haas M.W."/>
            <person name="Macchietto M."/>
            <person name="Kono T."/>
            <person name="Duquette J."/>
            <person name="Shao M."/>
        </authorList>
    </citation>
    <scope>NUCLEOTIDE SEQUENCE</scope>
    <source>
        <tissue evidence="2">Fresh leaf tissue</tissue>
    </source>
</reference>
<name>A0A8J5UWZ7_ZIZPA</name>
<feature type="region of interest" description="Disordered" evidence="1">
    <location>
        <begin position="32"/>
        <end position="79"/>
    </location>
</feature>
<keyword evidence="3" id="KW-1185">Reference proteome</keyword>
<proteinExistence type="predicted"/>
<organism evidence="2 3">
    <name type="scientific">Zizania palustris</name>
    <name type="common">Northern wild rice</name>
    <dbReference type="NCBI Taxonomy" id="103762"/>
    <lineage>
        <taxon>Eukaryota</taxon>
        <taxon>Viridiplantae</taxon>
        <taxon>Streptophyta</taxon>
        <taxon>Embryophyta</taxon>
        <taxon>Tracheophyta</taxon>
        <taxon>Spermatophyta</taxon>
        <taxon>Magnoliopsida</taxon>
        <taxon>Liliopsida</taxon>
        <taxon>Poales</taxon>
        <taxon>Poaceae</taxon>
        <taxon>BOP clade</taxon>
        <taxon>Oryzoideae</taxon>
        <taxon>Oryzeae</taxon>
        <taxon>Zizaniinae</taxon>
        <taxon>Zizania</taxon>
    </lineage>
</organism>
<protein>
    <submittedName>
        <fullName evidence="2">Uncharacterized protein</fullName>
    </submittedName>
</protein>
<comment type="caution">
    <text evidence="2">The sequence shown here is derived from an EMBL/GenBank/DDBJ whole genome shotgun (WGS) entry which is preliminary data.</text>
</comment>
<dbReference type="Proteomes" id="UP000729402">
    <property type="component" value="Unassembled WGS sequence"/>
</dbReference>
<feature type="region of interest" description="Disordered" evidence="1">
    <location>
        <begin position="1"/>
        <end position="20"/>
    </location>
</feature>